<name>A0A8K0XLB2_9AGAR</name>
<sequence>MARKRTHNSRRATLIAFGLIVLAAAATGSSTASSQDASLSHEQPNPAIDAAAEAARAYKHALSTLTTLSKLPTSPNRDRQSAPAHSNSLLSYLLPDAQGDGPIASAIRIATKLRHQSWIPASISDYFSRELGGGRKKEDELVGRAVKVIDLLQHAAELGHTDALYTLAQISLFPPNSYFPSNPNLSFTSFSEHAKITGNATSQAAIGFFYSTGYSNVVPVDQAKAQLYLTFAAHGGHKGSQMALGYRYWSGIGVAEDCMAALNWYEEAAEQSMAKFLSGPPGGRTLPLTPPRLSDLAGGVYGPGASVASTGPNAIRPVIKNMGARSGSDTWDDLLEYYLFNADRGEQDFAYRLGKIFYQGSIYAAPGGISSGGDGSSSIPRDFHKARHYFLRIARQIWPSDPVDPRDARSLAKEKEEAPPQGGFAPLAAGYLGRMYLRGEGVKQDAAMARLWFERGAIYGDKESQLGLGIIWRDGLVDGKKDFKKAANLFLTAASQELADAQVQVGKMHYNSGDTKSATMYFEQGIRQGNPFEGYYYLADLQARIARTRTTPRDIAGSTCAVAVSFYKLIAERGTWGDDLLSHADMQWQLGTERGKEMAMLRWWIAAERGYEIAQNNLAFELDQDRSILRQTRFAPMSPSNDTARLALTQWTRSAAQRNVDALVKVGDYYYYGLGVPPEEEDERYEKAAGYYQSAADSQLSALAMWNLGWMYENGKGVPRDFHLAKRHYDLALQTNPEAYLPVTIALIKLYLKSFWSIATGGPEGLNLWQSSGEEVLLESERAVQESGPGKEGKSKAGRDGHGESHDDDHGSWYLGKARDEYNRKQQAGLPADAEDDPVQWARDRKAAENERDGDFGPDDYFDAATRGAHRGEEDVDEFVETMLLVALCIMVSTLLFIRGRWMERLRRADEPQEGQGAQNANANGQQQQGPAAADAAGGLYPPPGDAAARNNWDVLR</sequence>
<feature type="compositionally biased region" description="Low complexity" evidence="2">
    <location>
        <begin position="914"/>
        <end position="940"/>
    </location>
</feature>
<feature type="signal peptide" evidence="4">
    <location>
        <begin position="1"/>
        <end position="28"/>
    </location>
</feature>
<dbReference type="PANTHER" id="PTHR11102">
    <property type="entry name" value="SEL-1-LIKE PROTEIN"/>
    <property type="match status" value="1"/>
</dbReference>
<evidence type="ECO:0000256" key="3">
    <source>
        <dbReference type="SAM" id="Phobius"/>
    </source>
</evidence>
<protein>
    <submittedName>
        <fullName evidence="5">HCP-like protein</fullName>
    </submittedName>
</protein>
<dbReference type="SMART" id="SM00671">
    <property type="entry name" value="SEL1"/>
    <property type="match status" value="7"/>
</dbReference>
<accession>A0A8K0XLB2</accession>
<comment type="similarity">
    <text evidence="1">Belongs to the sel-1 family.</text>
</comment>
<keyword evidence="3" id="KW-0812">Transmembrane</keyword>
<keyword evidence="6" id="KW-1185">Reference proteome</keyword>
<dbReference type="Pfam" id="PF08238">
    <property type="entry name" value="Sel1"/>
    <property type="match status" value="8"/>
</dbReference>
<feature type="chain" id="PRO_5035424629" evidence="4">
    <location>
        <begin position="29"/>
        <end position="957"/>
    </location>
</feature>
<keyword evidence="4" id="KW-0732">Signal</keyword>
<dbReference type="InterPro" id="IPR006597">
    <property type="entry name" value="Sel1-like"/>
</dbReference>
<feature type="region of interest" description="Disordered" evidence="2">
    <location>
        <begin position="780"/>
        <end position="814"/>
    </location>
</feature>
<evidence type="ECO:0000313" key="5">
    <source>
        <dbReference type="EMBL" id="KAH8087852.1"/>
    </source>
</evidence>
<dbReference type="InterPro" id="IPR050767">
    <property type="entry name" value="Sel1_AlgK"/>
</dbReference>
<feature type="region of interest" description="Disordered" evidence="2">
    <location>
        <begin position="827"/>
        <end position="865"/>
    </location>
</feature>
<evidence type="ECO:0000256" key="4">
    <source>
        <dbReference type="SAM" id="SignalP"/>
    </source>
</evidence>
<feature type="compositionally biased region" description="Basic and acidic residues" evidence="2">
    <location>
        <begin position="842"/>
        <end position="855"/>
    </location>
</feature>
<dbReference type="PANTHER" id="PTHR11102:SF147">
    <property type="entry name" value="SEL1L ADAPTOR SUBUNIT OF ERAD E3 UBIQUITIN LIGASE"/>
    <property type="match status" value="1"/>
</dbReference>
<proteinExistence type="inferred from homology"/>
<dbReference type="AlphaFoldDB" id="A0A8K0XLB2"/>
<keyword evidence="3" id="KW-1133">Transmembrane helix</keyword>
<dbReference type="EMBL" id="JAEVFJ010000040">
    <property type="protein sequence ID" value="KAH8087852.1"/>
    <property type="molecule type" value="Genomic_DNA"/>
</dbReference>
<feature type="region of interest" description="Disordered" evidence="2">
    <location>
        <begin position="910"/>
        <end position="957"/>
    </location>
</feature>
<evidence type="ECO:0000256" key="1">
    <source>
        <dbReference type="ARBA" id="ARBA00038101"/>
    </source>
</evidence>
<comment type="caution">
    <text evidence="5">The sequence shown here is derived from an EMBL/GenBank/DDBJ whole genome shotgun (WGS) entry which is preliminary data.</text>
</comment>
<keyword evidence="3" id="KW-0472">Membrane</keyword>
<dbReference type="InterPro" id="IPR011990">
    <property type="entry name" value="TPR-like_helical_dom_sf"/>
</dbReference>
<dbReference type="GO" id="GO:0005789">
    <property type="term" value="C:endoplasmic reticulum membrane"/>
    <property type="evidence" value="ECO:0007669"/>
    <property type="project" value="TreeGrafter"/>
</dbReference>
<evidence type="ECO:0000256" key="2">
    <source>
        <dbReference type="SAM" id="MobiDB-lite"/>
    </source>
</evidence>
<dbReference type="SUPFAM" id="SSF81901">
    <property type="entry name" value="HCP-like"/>
    <property type="match status" value="3"/>
</dbReference>
<organism evidence="5 6">
    <name type="scientific">Cristinia sonorae</name>
    <dbReference type="NCBI Taxonomy" id="1940300"/>
    <lineage>
        <taxon>Eukaryota</taxon>
        <taxon>Fungi</taxon>
        <taxon>Dikarya</taxon>
        <taxon>Basidiomycota</taxon>
        <taxon>Agaricomycotina</taxon>
        <taxon>Agaricomycetes</taxon>
        <taxon>Agaricomycetidae</taxon>
        <taxon>Agaricales</taxon>
        <taxon>Pleurotineae</taxon>
        <taxon>Stephanosporaceae</taxon>
        <taxon>Cristinia</taxon>
    </lineage>
</organism>
<dbReference type="Proteomes" id="UP000813824">
    <property type="component" value="Unassembled WGS sequence"/>
</dbReference>
<dbReference type="GO" id="GO:0036503">
    <property type="term" value="P:ERAD pathway"/>
    <property type="evidence" value="ECO:0007669"/>
    <property type="project" value="TreeGrafter"/>
</dbReference>
<gene>
    <name evidence="5" type="ORF">BXZ70DRAFT_955408</name>
</gene>
<feature type="transmembrane region" description="Helical" evidence="3">
    <location>
        <begin position="879"/>
        <end position="898"/>
    </location>
</feature>
<evidence type="ECO:0000313" key="6">
    <source>
        <dbReference type="Proteomes" id="UP000813824"/>
    </source>
</evidence>
<dbReference type="Gene3D" id="1.25.40.10">
    <property type="entry name" value="Tetratricopeptide repeat domain"/>
    <property type="match status" value="3"/>
</dbReference>
<reference evidence="5" key="1">
    <citation type="journal article" date="2021" name="New Phytol.">
        <title>Evolutionary innovations through gain and loss of genes in the ectomycorrhizal Boletales.</title>
        <authorList>
            <person name="Wu G."/>
            <person name="Miyauchi S."/>
            <person name="Morin E."/>
            <person name="Kuo A."/>
            <person name="Drula E."/>
            <person name="Varga T."/>
            <person name="Kohler A."/>
            <person name="Feng B."/>
            <person name="Cao Y."/>
            <person name="Lipzen A."/>
            <person name="Daum C."/>
            <person name="Hundley H."/>
            <person name="Pangilinan J."/>
            <person name="Johnson J."/>
            <person name="Barry K."/>
            <person name="LaButti K."/>
            <person name="Ng V."/>
            <person name="Ahrendt S."/>
            <person name="Min B."/>
            <person name="Choi I.G."/>
            <person name="Park H."/>
            <person name="Plett J.M."/>
            <person name="Magnuson J."/>
            <person name="Spatafora J.W."/>
            <person name="Nagy L.G."/>
            <person name="Henrissat B."/>
            <person name="Grigoriev I.V."/>
            <person name="Yang Z.L."/>
            <person name="Xu J."/>
            <person name="Martin F.M."/>
        </authorList>
    </citation>
    <scope>NUCLEOTIDE SEQUENCE</scope>
    <source>
        <strain evidence="5">KKN 215</strain>
    </source>
</reference>
<dbReference type="OrthoDB" id="27934at2759"/>